<feature type="transmembrane region" description="Helical" evidence="1">
    <location>
        <begin position="133"/>
        <end position="152"/>
    </location>
</feature>
<dbReference type="PIRSF" id="PIRSF019083">
    <property type="entry name" value="UCP019083_VanZ"/>
    <property type="match status" value="1"/>
</dbReference>
<dbReference type="eggNOG" id="COG5652">
    <property type="taxonomic scope" value="Bacteria"/>
</dbReference>
<dbReference type="AlphaFoldDB" id="C0GGK6"/>
<evidence type="ECO:0000313" key="3">
    <source>
        <dbReference type="EMBL" id="EEG77447.1"/>
    </source>
</evidence>
<dbReference type="InterPro" id="IPR016747">
    <property type="entry name" value="Phosphotransbutyrylase"/>
</dbReference>
<feature type="domain" description="VanZ-like" evidence="2">
    <location>
        <begin position="13"/>
        <end position="148"/>
    </location>
</feature>
<dbReference type="EMBL" id="ACJM01000007">
    <property type="protein sequence ID" value="EEG77447.1"/>
    <property type="molecule type" value="Genomic_DNA"/>
</dbReference>
<dbReference type="NCBIfam" id="NF037970">
    <property type="entry name" value="vanZ_1"/>
    <property type="match status" value="1"/>
</dbReference>
<evidence type="ECO:0000259" key="2">
    <source>
        <dbReference type="Pfam" id="PF04892"/>
    </source>
</evidence>
<proteinExistence type="predicted"/>
<dbReference type="InterPro" id="IPR006976">
    <property type="entry name" value="VanZ-like"/>
</dbReference>
<feature type="transmembrane region" description="Helical" evidence="1">
    <location>
        <begin position="102"/>
        <end position="121"/>
    </location>
</feature>
<keyword evidence="4" id="KW-1185">Reference proteome</keyword>
<sequence length="161" mass="17528">MSMGERRIATVSWLAVFLWMGLIFYLSHQPGEASAALSSGVTDVIFRTVVAVFNIDVAPGAGDGMFHFWVRKSAHAFLYFVLAVLVIHALGRSGVVGRKAYLIAFLFCVFYAVTDEVHQLYVPGRSGEIGDVVIDSVGAAAGLVVFSLGNNLRRYVLKARE</sequence>
<protein>
    <submittedName>
        <fullName evidence="3">VanZ family protein</fullName>
    </submittedName>
</protein>
<dbReference type="Proteomes" id="UP000006443">
    <property type="component" value="Unassembled WGS sequence"/>
</dbReference>
<name>C0GGK6_DETAL</name>
<keyword evidence="1" id="KW-0472">Membrane</keyword>
<feature type="transmembrane region" description="Helical" evidence="1">
    <location>
        <begin position="73"/>
        <end position="90"/>
    </location>
</feature>
<gene>
    <name evidence="3" type="ORF">DealDRAFT_1570</name>
</gene>
<dbReference type="STRING" id="555088.DealDRAFT_1570"/>
<keyword evidence="1" id="KW-1133">Transmembrane helix</keyword>
<reference evidence="3 4" key="1">
    <citation type="submission" date="2009-02" db="EMBL/GenBank/DDBJ databases">
        <title>Sequencing of the draft genome and assembly of Dethiobacter alkaliphilus AHT 1.</title>
        <authorList>
            <consortium name="US DOE Joint Genome Institute (JGI-PGF)"/>
            <person name="Lucas S."/>
            <person name="Copeland A."/>
            <person name="Lapidus A."/>
            <person name="Glavina del Rio T."/>
            <person name="Dalin E."/>
            <person name="Tice H."/>
            <person name="Bruce D."/>
            <person name="Goodwin L."/>
            <person name="Pitluck S."/>
            <person name="Larimer F."/>
            <person name="Land M.L."/>
            <person name="Hauser L."/>
            <person name="Muyzer G."/>
        </authorList>
    </citation>
    <scope>NUCLEOTIDE SEQUENCE [LARGE SCALE GENOMIC DNA]</scope>
    <source>
        <strain evidence="3 4">AHT 1</strain>
    </source>
</reference>
<keyword evidence="1" id="KW-0812">Transmembrane</keyword>
<organism evidence="3 4">
    <name type="scientific">Dethiobacter alkaliphilus AHT 1</name>
    <dbReference type="NCBI Taxonomy" id="555088"/>
    <lineage>
        <taxon>Bacteria</taxon>
        <taxon>Bacillati</taxon>
        <taxon>Bacillota</taxon>
        <taxon>Dethiobacteria</taxon>
        <taxon>Dethiobacterales</taxon>
        <taxon>Dethiobacteraceae</taxon>
        <taxon>Dethiobacter</taxon>
    </lineage>
</organism>
<comment type="caution">
    <text evidence="3">The sequence shown here is derived from an EMBL/GenBank/DDBJ whole genome shotgun (WGS) entry which is preliminary data.</text>
</comment>
<evidence type="ECO:0000256" key="1">
    <source>
        <dbReference type="SAM" id="Phobius"/>
    </source>
</evidence>
<evidence type="ECO:0000313" key="4">
    <source>
        <dbReference type="Proteomes" id="UP000006443"/>
    </source>
</evidence>
<dbReference type="OrthoDB" id="291892at2"/>
<accession>C0GGK6</accession>
<dbReference type="Pfam" id="PF04892">
    <property type="entry name" value="VanZ"/>
    <property type="match status" value="1"/>
</dbReference>